<evidence type="ECO:0000256" key="1">
    <source>
        <dbReference type="ARBA" id="ARBA00022603"/>
    </source>
</evidence>
<dbReference type="PANTHER" id="PTHR43464:SF19">
    <property type="entry name" value="UBIQUINONE BIOSYNTHESIS O-METHYLTRANSFERASE, MITOCHONDRIAL"/>
    <property type="match status" value="1"/>
</dbReference>
<gene>
    <name evidence="4" type="ORF">SD10_04775</name>
</gene>
<dbReference type="AlphaFoldDB" id="A0A0E3ZU56"/>
<dbReference type="Gene3D" id="3.40.50.150">
    <property type="entry name" value="Vaccinia Virus protein VP39"/>
    <property type="match status" value="1"/>
</dbReference>
<dbReference type="PANTHER" id="PTHR43464">
    <property type="entry name" value="METHYLTRANSFERASE"/>
    <property type="match status" value="1"/>
</dbReference>
<dbReference type="OrthoDB" id="9804312at2"/>
<dbReference type="EMBL" id="CP010429">
    <property type="protein sequence ID" value="AKD54329.1"/>
    <property type="molecule type" value="Genomic_DNA"/>
</dbReference>
<proteinExistence type="predicted"/>
<dbReference type="Proteomes" id="UP000033054">
    <property type="component" value="Chromosome"/>
</dbReference>
<dbReference type="GO" id="GO:0008168">
    <property type="term" value="F:methyltransferase activity"/>
    <property type="evidence" value="ECO:0007669"/>
    <property type="project" value="UniProtKB-KW"/>
</dbReference>
<evidence type="ECO:0000313" key="5">
    <source>
        <dbReference type="Proteomes" id="UP000033054"/>
    </source>
</evidence>
<organism evidence="4 5">
    <name type="scientific">Spirosoma radiotolerans</name>
    <dbReference type="NCBI Taxonomy" id="1379870"/>
    <lineage>
        <taxon>Bacteria</taxon>
        <taxon>Pseudomonadati</taxon>
        <taxon>Bacteroidota</taxon>
        <taxon>Cytophagia</taxon>
        <taxon>Cytophagales</taxon>
        <taxon>Cytophagaceae</taxon>
        <taxon>Spirosoma</taxon>
    </lineage>
</organism>
<dbReference type="STRING" id="1379870.SD10_04775"/>
<dbReference type="Pfam" id="PF13489">
    <property type="entry name" value="Methyltransf_23"/>
    <property type="match status" value="1"/>
</dbReference>
<dbReference type="HOGENOM" id="CLU_082726_0_0_10"/>
<keyword evidence="3" id="KW-0949">S-adenosyl-L-methionine</keyword>
<sequence length="254" mass="28988">MIGRTEEYEKMFRLEGQLWWYRSLHERVDTALQQQFGQRRDMAILDAGCGTGGLLDFLRRRGYTNLRGLDGSADAVAFCQQRELPVTLVNLKDLAGFEPAVQYDIIVCNDVFCYFTEADLPLLVTALSDRLKPGGVLVCNNNAFDLFRGEHDVAVGIIRRFVRADFECLLPQHGLSIQSATYWSFVLSPLILLIRQWQRLQLALGWHSSDKAQSDVYLPSHWINETLYQAVRTERAILPRTPFGSSLFIVSKKL</sequence>
<evidence type="ECO:0000256" key="3">
    <source>
        <dbReference type="ARBA" id="ARBA00022691"/>
    </source>
</evidence>
<protein>
    <submittedName>
        <fullName evidence="4">Chemotaxis protein CheR</fullName>
    </submittedName>
</protein>
<name>A0A0E3ZU56_9BACT</name>
<keyword evidence="1" id="KW-0489">Methyltransferase</keyword>
<keyword evidence="2" id="KW-0808">Transferase</keyword>
<dbReference type="InterPro" id="IPR029063">
    <property type="entry name" value="SAM-dependent_MTases_sf"/>
</dbReference>
<dbReference type="CDD" id="cd02440">
    <property type="entry name" value="AdoMet_MTases"/>
    <property type="match status" value="1"/>
</dbReference>
<evidence type="ECO:0000313" key="4">
    <source>
        <dbReference type="EMBL" id="AKD54329.1"/>
    </source>
</evidence>
<dbReference type="RefSeq" id="WP_046375925.1">
    <property type="nucleotide sequence ID" value="NZ_CP010429.1"/>
</dbReference>
<keyword evidence="5" id="KW-1185">Reference proteome</keyword>
<dbReference type="GO" id="GO:0032259">
    <property type="term" value="P:methylation"/>
    <property type="evidence" value="ECO:0007669"/>
    <property type="project" value="UniProtKB-KW"/>
</dbReference>
<evidence type="ECO:0000256" key="2">
    <source>
        <dbReference type="ARBA" id="ARBA00022679"/>
    </source>
</evidence>
<dbReference type="SUPFAM" id="SSF53335">
    <property type="entry name" value="S-adenosyl-L-methionine-dependent methyltransferases"/>
    <property type="match status" value="1"/>
</dbReference>
<dbReference type="PATRIC" id="fig|1379870.5.peg.1034"/>
<reference evidence="4 5" key="1">
    <citation type="journal article" date="2014" name="Curr. Microbiol.">
        <title>Spirosoma radiotolerans sp. nov., a gamma-radiation-resistant bacterium isolated from gamma ray-irradiated soil.</title>
        <authorList>
            <person name="Lee J.J."/>
            <person name="Srinivasan S."/>
            <person name="Lim S."/>
            <person name="Joe M."/>
            <person name="Im S."/>
            <person name="Bae S.I."/>
            <person name="Park K.R."/>
            <person name="Han J.H."/>
            <person name="Park S.H."/>
            <person name="Joo B.M."/>
            <person name="Park S.J."/>
            <person name="Kim M.K."/>
        </authorList>
    </citation>
    <scope>NUCLEOTIDE SEQUENCE [LARGE SCALE GENOMIC DNA]</scope>
    <source>
        <strain evidence="4 5">DG5A</strain>
    </source>
</reference>
<dbReference type="KEGG" id="srd:SD10_04775"/>
<accession>A0A0E3ZU56</accession>